<dbReference type="GeneID" id="36951949"/>
<evidence type="ECO:0000256" key="1">
    <source>
        <dbReference type="SAM" id="MobiDB-lite"/>
    </source>
</evidence>
<proteinExistence type="predicted"/>
<keyword evidence="3" id="KW-0934">Plastid</keyword>
<evidence type="ECO:0000256" key="2">
    <source>
        <dbReference type="SAM" id="Phobius"/>
    </source>
</evidence>
<feature type="region of interest" description="Disordered" evidence="1">
    <location>
        <begin position="1"/>
        <end position="44"/>
    </location>
</feature>
<organism evidence="3">
    <name type="scientific">Pseudopediastrum sp. CL0201VA</name>
    <dbReference type="NCBI Taxonomy" id="2184484"/>
    <lineage>
        <taxon>Eukaryota</taxon>
        <taxon>Viridiplantae</taxon>
        <taxon>Chlorophyta</taxon>
        <taxon>core chlorophytes</taxon>
        <taxon>Chlorophyceae</taxon>
        <taxon>CS clade</taxon>
        <taxon>Sphaeropleales</taxon>
        <taxon>Hydrodictyaceae</taxon>
        <taxon>Pseudopediastrum</taxon>
    </lineage>
</organism>
<accession>A0A2U8GKS3</accession>
<keyword evidence="2" id="KW-1133">Transmembrane helix</keyword>
<keyword evidence="2" id="KW-0472">Membrane</keyword>
<geneLocation type="chloroplast" evidence="3"/>
<feature type="compositionally biased region" description="Basic and acidic residues" evidence="1">
    <location>
        <begin position="133"/>
        <end position="147"/>
    </location>
</feature>
<keyword evidence="2" id="KW-0812">Transmembrane</keyword>
<keyword evidence="3" id="KW-0150">Chloroplast</keyword>
<reference evidence="3" key="1">
    <citation type="journal article" date="2018" name="Am. J. Bot.">
        <title>Organellar phylogenomics inform systematics in the green algal family Hydrodictyaceae (Chlorophyceae) and provide clues to the complex evolutionary history of plastid genomes in the green algal tree of life.</title>
        <authorList>
            <person name="McManus H.A."/>
            <person name="Fucikova K."/>
            <person name="Lewis P.O."/>
            <person name="Lewis L.A."/>
            <person name="Karol K.G."/>
        </authorList>
    </citation>
    <scope>NUCLEOTIDE SEQUENCE</scope>
</reference>
<evidence type="ECO:0000313" key="3">
    <source>
        <dbReference type="EMBL" id="AWI68901.1"/>
    </source>
</evidence>
<protein>
    <submittedName>
        <fullName evidence="3">Uncharacterized protein</fullName>
    </submittedName>
</protein>
<dbReference type="AlphaFoldDB" id="A0A2U8GKS3"/>
<dbReference type="EMBL" id="MF276985">
    <property type="protein sequence ID" value="AWI68901.1"/>
    <property type="molecule type" value="Genomic_DNA"/>
</dbReference>
<feature type="region of interest" description="Disordered" evidence="1">
    <location>
        <begin position="117"/>
        <end position="147"/>
    </location>
</feature>
<sequence length="147" mass="17396">MQRNHFMIPKEARKRVSRSEGIKDAKRRKDAKKEDEEEDEDERKREGFFLCCIVMSLALVAQALSALLKKKKPMPPLLFLQLLWWVWNHKMIPKEERLSLIADNRRLTNQTLSSIGDSRQSPIIGNLRLTKPKTKEDAKKRCEERRR</sequence>
<dbReference type="RefSeq" id="YP_009492207.1">
    <property type="nucleotide sequence ID" value="NC_037922.1"/>
</dbReference>
<feature type="transmembrane region" description="Helical" evidence="2">
    <location>
        <begin position="47"/>
        <end position="68"/>
    </location>
</feature>
<name>A0A2U8GKS3_9CHLO</name>